<proteinExistence type="predicted"/>
<organism evidence="1 2">
    <name type="scientific">Diversispora eburnea</name>
    <dbReference type="NCBI Taxonomy" id="1213867"/>
    <lineage>
        <taxon>Eukaryota</taxon>
        <taxon>Fungi</taxon>
        <taxon>Fungi incertae sedis</taxon>
        <taxon>Mucoromycota</taxon>
        <taxon>Glomeromycotina</taxon>
        <taxon>Glomeromycetes</taxon>
        <taxon>Diversisporales</taxon>
        <taxon>Diversisporaceae</taxon>
        <taxon>Diversispora</taxon>
    </lineage>
</organism>
<feature type="non-terminal residue" evidence="1">
    <location>
        <position position="101"/>
    </location>
</feature>
<dbReference type="Proteomes" id="UP000789706">
    <property type="component" value="Unassembled WGS sequence"/>
</dbReference>
<evidence type="ECO:0000313" key="2">
    <source>
        <dbReference type="Proteomes" id="UP000789706"/>
    </source>
</evidence>
<accession>A0A9N9H2T1</accession>
<dbReference type="AlphaFoldDB" id="A0A9N9H2T1"/>
<reference evidence="1" key="1">
    <citation type="submission" date="2021-06" db="EMBL/GenBank/DDBJ databases">
        <authorList>
            <person name="Kallberg Y."/>
            <person name="Tangrot J."/>
            <person name="Rosling A."/>
        </authorList>
    </citation>
    <scope>NUCLEOTIDE SEQUENCE</scope>
    <source>
        <strain evidence="1">AZ414A</strain>
    </source>
</reference>
<gene>
    <name evidence="1" type="ORF">DEBURN_LOCUS11502</name>
</gene>
<dbReference type="Gene3D" id="1.10.10.60">
    <property type="entry name" value="Homeodomain-like"/>
    <property type="match status" value="1"/>
</dbReference>
<keyword evidence="2" id="KW-1185">Reference proteome</keyword>
<comment type="caution">
    <text evidence="1">The sequence shown here is derived from an EMBL/GenBank/DDBJ whole genome shotgun (WGS) entry which is preliminary data.</text>
</comment>
<feature type="non-terminal residue" evidence="1">
    <location>
        <position position="1"/>
    </location>
</feature>
<protein>
    <submittedName>
        <fullName evidence="1">4020_t:CDS:1</fullName>
    </submittedName>
</protein>
<dbReference type="OrthoDB" id="2433378at2759"/>
<name>A0A9N9H2T1_9GLOM</name>
<evidence type="ECO:0000313" key="1">
    <source>
        <dbReference type="EMBL" id="CAG8652504.1"/>
    </source>
</evidence>
<dbReference type="EMBL" id="CAJVPK010006716">
    <property type="protein sequence ID" value="CAG8652504.1"/>
    <property type="molecule type" value="Genomic_DNA"/>
</dbReference>
<sequence>IFEPPNEFNKKKITLTDTQKYELCLYANNNKKTRSEYVEWVEQKWGVRIDKITFPELELALKEFVLSYQHRVILSDSILIKKAKLLAIGLSISENTLLFSS</sequence>